<evidence type="ECO:0000256" key="6">
    <source>
        <dbReference type="ARBA" id="ARBA00023180"/>
    </source>
</evidence>
<evidence type="ECO:0000313" key="10">
    <source>
        <dbReference type="EMBL" id="PNY23296.1"/>
    </source>
</evidence>
<keyword evidence="3 8" id="KW-0812">Transmembrane</keyword>
<feature type="domain" description="Major facilitator superfamily (MFS) profile" evidence="9">
    <location>
        <begin position="41"/>
        <end position="547"/>
    </location>
</feature>
<keyword evidence="5 8" id="KW-0472">Membrane</keyword>
<gene>
    <name evidence="10" type="ORF">TCAP_06764</name>
</gene>
<sequence>MEEEKLERMARSSDAPLPAVSDQEDKSDVPPVKRDLRFWLIIAALAITSLLVSLEVTIVSTATATIVADLGGQSAYIWLPAAYLLAMCVESRLVPKLTSLQPLFGQLADIFGRRLPLFFSILTFMLGSGLCGGANDMTMLIAGRAVQGIGGAGINVLVELIVCDLVPLRERAQIMAIVLGASALGPAVGPIIGGAIVERSTWRWVFYLNLPVGGVGFALLLVVLRMRHNNKTDIFTSLKRIDWAGNTIFVGACASMLIATTWAGAVYPWASAQVLAPLIIGLVGLVGFFAFEGVTRLAPNPMVPLHLFGNRTSLVVFIITFLQGIVIVAVLYFLPVYFQAVLLSSPERAGVQLLPMVMLQIVFAILGGNLLQKTGAVRTLHASSFAGMVLGIGLLTTLDQHSSTAEWAVFQVILASALGLGVPIMLPAVQAKLADSDAASSTAIWGFLRTFGFVWGSVIPGAVFSNRFIDLAYTITDPVVRETFAGDGQALEHAAAKLINVLPEESRAQVIDVFSKSLQRTWQVLIAFAGLAFLLVFLEERVELRTALDTEYGIDYSNNKDEDKTSADIVLHGPAAAYLSAGAALVFRDDGTHDDSLAVRRSRSERGRQSQEPAGSTGAYGGEHKSQQGTRAGGTEHQSTSHQPTQPTPTTTLEDVKCRGKTLLSSTLTTTRVQMAFLEGRPERGRPLRRAARTLQHRPMFIQDPDAFHHDVAEIARDASGNEDFLARLHERRDRRFDELKDIQRKLTAFMLRGFHREEDECHVLHVIRLSRYASLDCLLAPLRIIP</sequence>
<feature type="compositionally biased region" description="Basic and acidic residues" evidence="7">
    <location>
        <begin position="1"/>
        <end position="11"/>
    </location>
</feature>
<dbReference type="PROSITE" id="PS50850">
    <property type="entry name" value="MFS"/>
    <property type="match status" value="1"/>
</dbReference>
<feature type="transmembrane region" description="Helical" evidence="8">
    <location>
        <begin position="378"/>
        <end position="396"/>
    </location>
</feature>
<feature type="transmembrane region" description="Helical" evidence="8">
    <location>
        <begin position="174"/>
        <end position="192"/>
    </location>
</feature>
<feature type="transmembrane region" description="Helical" evidence="8">
    <location>
        <begin position="521"/>
        <end position="538"/>
    </location>
</feature>
<dbReference type="Proteomes" id="UP000236621">
    <property type="component" value="Unassembled WGS sequence"/>
</dbReference>
<evidence type="ECO:0000256" key="8">
    <source>
        <dbReference type="SAM" id="Phobius"/>
    </source>
</evidence>
<dbReference type="PRINTS" id="PR01036">
    <property type="entry name" value="TCRTETB"/>
</dbReference>
<feature type="transmembrane region" description="Helical" evidence="8">
    <location>
        <begin position="408"/>
        <end position="431"/>
    </location>
</feature>
<evidence type="ECO:0000256" key="5">
    <source>
        <dbReference type="ARBA" id="ARBA00023136"/>
    </source>
</evidence>
<dbReference type="InterPro" id="IPR020846">
    <property type="entry name" value="MFS_dom"/>
</dbReference>
<keyword evidence="11" id="KW-1185">Reference proteome</keyword>
<dbReference type="Gene3D" id="1.20.1720.10">
    <property type="entry name" value="Multidrug resistance protein D"/>
    <property type="match status" value="1"/>
</dbReference>
<dbReference type="SUPFAM" id="SSF103473">
    <property type="entry name" value="MFS general substrate transporter"/>
    <property type="match status" value="1"/>
</dbReference>
<feature type="compositionally biased region" description="Low complexity" evidence="7">
    <location>
        <begin position="637"/>
        <end position="652"/>
    </location>
</feature>
<name>A0A2K3Q6V4_9HYPO</name>
<comment type="caution">
    <text evidence="10">The sequence shown here is derived from an EMBL/GenBank/DDBJ whole genome shotgun (WGS) entry which is preliminary data.</text>
</comment>
<feature type="compositionally biased region" description="Basic and acidic residues" evidence="7">
    <location>
        <begin position="599"/>
        <end position="609"/>
    </location>
</feature>
<evidence type="ECO:0000256" key="3">
    <source>
        <dbReference type="ARBA" id="ARBA00022692"/>
    </source>
</evidence>
<protein>
    <recommendedName>
        <fullName evidence="9">Major facilitator superfamily (MFS) profile domain-containing protein</fullName>
    </recommendedName>
</protein>
<feature type="transmembrane region" description="Helical" evidence="8">
    <location>
        <begin position="312"/>
        <end position="333"/>
    </location>
</feature>
<feature type="transmembrane region" description="Helical" evidence="8">
    <location>
        <begin position="204"/>
        <end position="223"/>
    </location>
</feature>
<evidence type="ECO:0000313" key="11">
    <source>
        <dbReference type="Proteomes" id="UP000236621"/>
    </source>
</evidence>
<feature type="transmembrane region" description="Helical" evidence="8">
    <location>
        <begin position="243"/>
        <end position="263"/>
    </location>
</feature>
<dbReference type="GO" id="GO:0005886">
    <property type="term" value="C:plasma membrane"/>
    <property type="evidence" value="ECO:0007669"/>
    <property type="project" value="TreeGrafter"/>
</dbReference>
<comment type="subcellular location">
    <subcellularLocation>
        <location evidence="1">Membrane</location>
        <topology evidence="1">Multi-pass membrane protein</topology>
    </subcellularLocation>
</comment>
<dbReference type="STRING" id="45235.A0A2K3Q6V4"/>
<keyword evidence="2" id="KW-0813">Transport</keyword>
<feature type="transmembrane region" description="Helical" evidence="8">
    <location>
        <begin position="269"/>
        <end position="291"/>
    </location>
</feature>
<evidence type="ECO:0000256" key="2">
    <source>
        <dbReference type="ARBA" id="ARBA00022448"/>
    </source>
</evidence>
<evidence type="ECO:0000256" key="1">
    <source>
        <dbReference type="ARBA" id="ARBA00004141"/>
    </source>
</evidence>
<organism evidence="10 11">
    <name type="scientific">Tolypocladium capitatum</name>
    <dbReference type="NCBI Taxonomy" id="45235"/>
    <lineage>
        <taxon>Eukaryota</taxon>
        <taxon>Fungi</taxon>
        <taxon>Dikarya</taxon>
        <taxon>Ascomycota</taxon>
        <taxon>Pezizomycotina</taxon>
        <taxon>Sordariomycetes</taxon>
        <taxon>Hypocreomycetidae</taxon>
        <taxon>Hypocreales</taxon>
        <taxon>Ophiocordycipitaceae</taxon>
        <taxon>Tolypocladium</taxon>
    </lineage>
</organism>
<reference evidence="10 11" key="1">
    <citation type="submission" date="2017-08" db="EMBL/GenBank/DDBJ databases">
        <title>Harnessing the power of phylogenomics to disentangle the directionality and signatures of interkingdom host jumping in the parasitic fungal genus Tolypocladium.</title>
        <authorList>
            <person name="Quandt C.A."/>
            <person name="Patterson W."/>
            <person name="Spatafora J.W."/>
        </authorList>
    </citation>
    <scope>NUCLEOTIDE SEQUENCE [LARGE SCALE GENOMIC DNA]</scope>
    <source>
        <strain evidence="10 11">CBS 113982</strain>
    </source>
</reference>
<dbReference type="GO" id="GO:0022857">
    <property type="term" value="F:transmembrane transporter activity"/>
    <property type="evidence" value="ECO:0007669"/>
    <property type="project" value="InterPro"/>
</dbReference>
<feature type="transmembrane region" description="Helical" evidence="8">
    <location>
        <begin position="115"/>
        <end position="135"/>
    </location>
</feature>
<feature type="transmembrane region" description="Helical" evidence="8">
    <location>
        <begin position="75"/>
        <end position="94"/>
    </location>
</feature>
<dbReference type="InterPro" id="IPR036259">
    <property type="entry name" value="MFS_trans_sf"/>
</dbReference>
<feature type="region of interest" description="Disordered" evidence="7">
    <location>
        <begin position="1"/>
        <end position="29"/>
    </location>
</feature>
<evidence type="ECO:0000259" key="9">
    <source>
        <dbReference type="PROSITE" id="PS50850"/>
    </source>
</evidence>
<dbReference type="AlphaFoldDB" id="A0A2K3Q6V4"/>
<proteinExistence type="predicted"/>
<dbReference type="CDD" id="cd17502">
    <property type="entry name" value="MFS_Azr1_MDR_like"/>
    <property type="match status" value="1"/>
</dbReference>
<dbReference type="PANTHER" id="PTHR23501:SF187">
    <property type="entry name" value="MAJOR FACILITATOR SUPERFAMILY (MFS) PROFILE DOMAIN-CONTAINING PROTEIN"/>
    <property type="match status" value="1"/>
</dbReference>
<feature type="transmembrane region" description="Helical" evidence="8">
    <location>
        <begin position="141"/>
        <end position="162"/>
    </location>
</feature>
<dbReference type="InterPro" id="IPR011701">
    <property type="entry name" value="MFS"/>
</dbReference>
<dbReference type="Pfam" id="PF07690">
    <property type="entry name" value="MFS_1"/>
    <property type="match status" value="1"/>
</dbReference>
<feature type="transmembrane region" description="Helical" evidence="8">
    <location>
        <begin position="38"/>
        <end position="63"/>
    </location>
</feature>
<feature type="region of interest" description="Disordered" evidence="7">
    <location>
        <begin position="599"/>
        <end position="657"/>
    </location>
</feature>
<evidence type="ECO:0000256" key="7">
    <source>
        <dbReference type="SAM" id="MobiDB-lite"/>
    </source>
</evidence>
<feature type="transmembrane region" description="Helical" evidence="8">
    <location>
        <begin position="353"/>
        <end position="371"/>
    </location>
</feature>
<feature type="transmembrane region" description="Helical" evidence="8">
    <location>
        <begin position="443"/>
        <end position="464"/>
    </location>
</feature>
<dbReference type="EMBL" id="NRSZ01001115">
    <property type="protein sequence ID" value="PNY23296.1"/>
    <property type="molecule type" value="Genomic_DNA"/>
</dbReference>
<dbReference type="OrthoDB" id="10021397at2759"/>
<keyword evidence="6" id="KW-0325">Glycoprotein</keyword>
<dbReference type="Gene3D" id="1.20.1250.20">
    <property type="entry name" value="MFS general substrate transporter like domains"/>
    <property type="match status" value="1"/>
</dbReference>
<accession>A0A2K3Q6V4</accession>
<keyword evidence="4 8" id="KW-1133">Transmembrane helix</keyword>
<dbReference type="PANTHER" id="PTHR23501">
    <property type="entry name" value="MAJOR FACILITATOR SUPERFAMILY"/>
    <property type="match status" value="1"/>
</dbReference>
<evidence type="ECO:0000256" key="4">
    <source>
        <dbReference type="ARBA" id="ARBA00022989"/>
    </source>
</evidence>